<keyword evidence="8" id="KW-1185">Reference proteome</keyword>
<feature type="compositionally biased region" description="Low complexity" evidence="3">
    <location>
        <begin position="578"/>
        <end position="620"/>
    </location>
</feature>
<protein>
    <submittedName>
        <fullName evidence="7">Uncharacterized protein</fullName>
    </submittedName>
</protein>
<evidence type="ECO:0000256" key="3">
    <source>
        <dbReference type="SAM" id="MobiDB-lite"/>
    </source>
</evidence>
<feature type="compositionally biased region" description="Polar residues" evidence="3">
    <location>
        <begin position="547"/>
        <end position="569"/>
    </location>
</feature>
<proteinExistence type="inferred from homology"/>
<evidence type="ECO:0000259" key="5">
    <source>
        <dbReference type="Pfam" id="PF24503"/>
    </source>
</evidence>
<keyword evidence="2" id="KW-0833">Ubl conjugation pathway</keyword>
<dbReference type="InterPro" id="IPR004854">
    <property type="entry name" value="Ufd1-like"/>
</dbReference>
<dbReference type="GO" id="GO:0031593">
    <property type="term" value="F:polyubiquitin modification-dependent protein binding"/>
    <property type="evidence" value="ECO:0007669"/>
    <property type="project" value="TreeGrafter"/>
</dbReference>
<evidence type="ECO:0000256" key="2">
    <source>
        <dbReference type="ARBA" id="ARBA00022786"/>
    </source>
</evidence>
<dbReference type="EMBL" id="VIBQ01000036">
    <property type="protein sequence ID" value="KAB8437360.1"/>
    <property type="molecule type" value="Genomic_DNA"/>
</dbReference>
<name>A0A5N6L065_9ROSI</name>
<feature type="domain" description="Ubiquitin fusion degradation protein UFD1 N-terminal subdomain 2" evidence="6">
    <location>
        <begin position="332"/>
        <end position="407"/>
    </location>
</feature>
<sequence>MANSTTCPPLGGSAPSIYIPELGDKGSINYCVVQAGFTNDTASRVAQCCSPNPLQRSGPLSVPGGCYDWCQLPDTYLANGTATESDIYSSFNQCLQHSGSGELINEFQCFTPGAKSAAPTITPGVGANLVFAWAAAFCLWQLFRWRHLPAICRYLNLLEIGRKYQHFQDAKPWPRRAVAKPQIGCGVMRRFAVAPLHRSLVGDKIVLPQAALEQLLAAAPTTIQHGPADTRSNFDPFNPYSYAAERNARALAATSQQQLPHPLTFRLVNPDNGRAVYAGIKEFSAEEDQIILSPFLEHILGLDIGPDTSGENIKTSGHALPRITVHAKQLPKGIFVKLRPLEAGYDPEDWKSLLEEHMRKNYTTLTKGELLTVPAGRDEFRFLIDEFKPDVDGVCVVDTDLEVDIEALNEEQARETLTKIAAKRSRAPGLEIEVNPTAPGELCVFASPFGPRQRARPRINEHVSAAFEFPPGKRLKLLPAKDDLEGADAVWVSVHVPEVAEEEHPTPRTFTIRAILPERKTSSTDVKDNVLPSSDEVATESSRRTRMNSLTTPTVLSTKPVTRRLSTSTLPPPMIAMSPSSTPSHPAHPATPNSSTRHSSPSTAPASAPASSSSAASATSKSRKTRAPASRARSS</sequence>
<comment type="caution">
    <text evidence="7">The sequence shown here is derived from an EMBL/GenBank/DDBJ whole genome shotgun (WGS) entry which is preliminary data.</text>
</comment>
<dbReference type="Gene3D" id="2.40.40.50">
    <property type="entry name" value="Ubiquitin fusion degradation protein UFD1, N-terminal domain"/>
    <property type="match status" value="1"/>
</dbReference>
<feature type="domain" description="DUF7590" evidence="5">
    <location>
        <begin position="425"/>
        <end position="514"/>
    </location>
</feature>
<evidence type="ECO:0000259" key="6">
    <source>
        <dbReference type="Pfam" id="PF24842"/>
    </source>
</evidence>
<dbReference type="GO" id="GO:0034098">
    <property type="term" value="C:VCP-NPL4-UFD1 AAA ATPase complex"/>
    <property type="evidence" value="ECO:0007669"/>
    <property type="project" value="TreeGrafter"/>
</dbReference>
<feature type="region of interest" description="Disordered" evidence="3">
    <location>
        <begin position="521"/>
        <end position="635"/>
    </location>
</feature>
<dbReference type="InterPro" id="IPR055418">
    <property type="entry name" value="UFD1_N2"/>
</dbReference>
<dbReference type="Gene3D" id="3.10.330.10">
    <property type="match status" value="1"/>
</dbReference>
<evidence type="ECO:0000313" key="8">
    <source>
        <dbReference type="Proteomes" id="UP000327013"/>
    </source>
</evidence>
<evidence type="ECO:0000313" key="7">
    <source>
        <dbReference type="EMBL" id="KAB8437360.1"/>
    </source>
</evidence>
<gene>
    <name evidence="7" type="ORF">FH972_025040</name>
</gene>
<reference evidence="7 8" key="1">
    <citation type="submission" date="2019-06" db="EMBL/GenBank/DDBJ databases">
        <title>A chromosomal-level reference genome of Carpinus fangiana (Coryloideae, Betulaceae).</title>
        <authorList>
            <person name="Yang X."/>
            <person name="Wang Z."/>
            <person name="Zhang L."/>
            <person name="Hao G."/>
            <person name="Liu J."/>
            <person name="Yang Y."/>
        </authorList>
    </citation>
    <scope>NUCLEOTIDE SEQUENCE [LARGE SCALE GENOMIC DNA]</scope>
    <source>
        <strain evidence="7">Cfa_2016G</strain>
        <tissue evidence="7">Leaf</tissue>
    </source>
</reference>
<dbReference type="OrthoDB" id="193703at2759"/>
<comment type="similarity">
    <text evidence="1">Belongs to the UFD1 family.</text>
</comment>
<evidence type="ECO:0000259" key="4">
    <source>
        <dbReference type="Pfam" id="PF03152"/>
    </source>
</evidence>
<dbReference type="GO" id="GO:0006511">
    <property type="term" value="P:ubiquitin-dependent protein catabolic process"/>
    <property type="evidence" value="ECO:0007669"/>
    <property type="project" value="InterPro"/>
</dbReference>
<accession>A0A5N6L065</accession>
<feature type="domain" description="Ubiquitin fusion degradation protein UFD1 N-terminal subdomain 1" evidence="4">
    <location>
        <begin position="250"/>
        <end position="303"/>
    </location>
</feature>
<dbReference type="PANTHER" id="PTHR12555:SF15">
    <property type="entry name" value="FUSION DEGRADATION PROTEIN (UFD1), PUTATIVE (AFU_ORTHOLOGUE AFUA_4G04640)-RELATED"/>
    <property type="match status" value="1"/>
</dbReference>
<dbReference type="PANTHER" id="PTHR12555">
    <property type="entry name" value="UBIQUITIN FUSION DEGRADATON PROTEIN 1"/>
    <property type="match status" value="1"/>
</dbReference>
<dbReference type="InterPro" id="IPR056012">
    <property type="entry name" value="DUF7590"/>
</dbReference>
<dbReference type="GO" id="GO:0036503">
    <property type="term" value="P:ERAD pathway"/>
    <property type="evidence" value="ECO:0007669"/>
    <property type="project" value="TreeGrafter"/>
</dbReference>
<dbReference type="AlphaFoldDB" id="A0A5N6L065"/>
<dbReference type="Pfam" id="PF24842">
    <property type="entry name" value="UFD1_N2"/>
    <property type="match status" value="1"/>
</dbReference>
<organism evidence="7 8">
    <name type="scientific">Carpinus fangiana</name>
    <dbReference type="NCBI Taxonomy" id="176857"/>
    <lineage>
        <taxon>Eukaryota</taxon>
        <taxon>Viridiplantae</taxon>
        <taxon>Streptophyta</taxon>
        <taxon>Embryophyta</taxon>
        <taxon>Tracheophyta</taxon>
        <taxon>Spermatophyta</taxon>
        <taxon>Magnoliopsida</taxon>
        <taxon>eudicotyledons</taxon>
        <taxon>Gunneridae</taxon>
        <taxon>Pentapetalae</taxon>
        <taxon>rosids</taxon>
        <taxon>fabids</taxon>
        <taxon>Fagales</taxon>
        <taxon>Betulaceae</taxon>
        <taxon>Carpinus</taxon>
    </lineage>
</organism>
<dbReference type="Proteomes" id="UP000327013">
    <property type="component" value="Unassembled WGS sequence"/>
</dbReference>
<dbReference type="Pfam" id="PF03152">
    <property type="entry name" value="UFD1_N1"/>
    <property type="match status" value="1"/>
</dbReference>
<dbReference type="InterPro" id="IPR055417">
    <property type="entry name" value="UFD1_N1"/>
</dbReference>
<evidence type="ECO:0000256" key="1">
    <source>
        <dbReference type="ARBA" id="ARBA00006043"/>
    </source>
</evidence>
<dbReference type="InterPro" id="IPR042299">
    <property type="entry name" value="Ufd1-like_Nn"/>
</dbReference>
<dbReference type="Pfam" id="PF24503">
    <property type="entry name" value="DUF7590"/>
    <property type="match status" value="1"/>
</dbReference>